<dbReference type="Gene3D" id="3.10.450.130">
    <property type="entry name" value="folded 79 residue fragment of lin0334 like domains"/>
    <property type="match status" value="1"/>
</dbReference>
<comment type="caution">
    <text evidence="1">The sequence shown here is derived from an EMBL/GenBank/DDBJ whole genome shotgun (WGS) entry which is preliminary data.</text>
</comment>
<dbReference type="Proteomes" id="UP000447833">
    <property type="component" value="Unassembled WGS sequence"/>
</dbReference>
<protein>
    <recommendedName>
        <fullName evidence="3">PepSY domain-containing protein</fullName>
    </recommendedName>
</protein>
<name>A0A845F0R8_9BACL</name>
<dbReference type="EMBL" id="WMEY01000004">
    <property type="protein sequence ID" value="MYL64358.1"/>
    <property type="molecule type" value="Genomic_DNA"/>
</dbReference>
<reference evidence="1 2" key="1">
    <citation type="submission" date="2019-11" db="EMBL/GenBank/DDBJ databases">
        <title>Genome sequences of 17 halophilic strains isolated from different environments.</title>
        <authorList>
            <person name="Furrow R.E."/>
        </authorList>
    </citation>
    <scope>NUCLEOTIDE SEQUENCE [LARGE SCALE GENOMIC DNA]</scope>
    <source>
        <strain evidence="1 2">22506_14_FS</strain>
    </source>
</reference>
<dbReference type="AlphaFoldDB" id="A0A845F0R8"/>
<evidence type="ECO:0008006" key="3">
    <source>
        <dbReference type="Google" id="ProtNLM"/>
    </source>
</evidence>
<accession>A0A845F0R8</accession>
<sequence>MNDNNETYDEATTKEALTTAESYIRNNFSIENVSLEEPYQTEMGGMAIDGTVNNEEEFTININEDFTVDGLAIRSKNFPPRKKGCEEKICDY</sequence>
<evidence type="ECO:0000313" key="2">
    <source>
        <dbReference type="Proteomes" id="UP000447833"/>
    </source>
</evidence>
<gene>
    <name evidence="1" type="ORF">GLW07_13455</name>
</gene>
<dbReference type="RefSeq" id="WP_159781738.1">
    <property type="nucleotide sequence ID" value="NZ_WMEY01000004.1"/>
</dbReference>
<proteinExistence type="predicted"/>
<organism evidence="1 2">
    <name type="scientific">Guptibacillus hwajinpoensis</name>
    <dbReference type="NCBI Taxonomy" id="208199"/>
    <lineage>
        <taxon>Bacteria</taxon>
        <taxon>Bacillati</taxon>
        <taxon>Bacillota</taxon>
        <taxon>Bacilli</taxon>
        <taxon>Bacillales</taxon>
        <taxon>Guptibacillaceae</taxon>
        <taxon>Guptibacillus</taxon>
    </lineage>
</organism>
<evidence type="ECO:0000313" key="1">
    <source>
        <dbReference type="EMBL" id="MYL64358.1"/>
    </source>
</evidence>